<accession>A0A9P5XQI5</accession>
<dbReference type="EMBL" id="MU151057">
    <property type="protein sequence ID" value="KAF9453956.1"/>
    <property type="molecule type" value="Genomic_DNA"/>
</dbReference>
<dbReference type="GO" id="GO:0043386">
    <property type="term" value="P:mycotoxin biosynthetic process"/>
    <property type="evidence" value="ECO:0007669"/>
    <property type="project" value="InterPro"/>
</dbReference>
<comment type="pathway">
    <text evidence="1">Mycotoxin biosynthesis.</text>
</comment>
<evidence type="ECO:0008006" key="6">
    <source>
        <dbReference type="Google" id="ProtNLM"/>
    </source>
</evidence>
<dbReference type="PANTHER" id="PTHR33365">
    <property type="entry name" value="YALI0B05434P"/>
    <property type="match status" value="1"/>
</dbReference>
<reference evidence="4" key="1">
    <citation type="submission" date="2020-11" db="EMBL/GenBank/DDBJ databases">
        <authorList>
            <consortium name="DOE Joint Genome Institute"/>
            <person name="Ahrendt S."/>
            <person name="Riley R."/>
            <person name="Andreopoulos W."/>
            <person name="Labutti K."/>
            <person name="Pangilinan J."/>
            <person name="Ruiz-Duenas F.J."/>
            <person name="Barrasa J.M."/>
            <person name="Sanchez-Garcia M."/>
            <person name="Camarero S."/>
            <person name="Miyauchi S."/>
            <person name="Serrano A."/>
            <person name="Linde D."/>
            <person name="Babiker R."/>
            <person name="Drula E."/>
            <person name="Ayuso-Fernandez I."/>
            <person name="Pacheco R."/>
            <person name="Padilla G."/>
            <person name="Ferreira P."/>
            <person name="Barriuso J."/>
            <person name="Kellner H."/>
            <person name="Castanera R."/>
            <person name="Alfaro M."/>
            <person name="Ramirez L."/>
            <person name="Pisabarro A.G."/>
            <person name="Kuo A."/>
            <person name="Tritt A."/>
            <person name="Lipzen A."/>
            <person name="He G."/>
            <person name="Yan M."/>
            <person name="Ng V."/>
            <person name="Cullen D."/>
            <person name="Martin F."/>
            <person name="Rosso M.-N."/>
            <person name="Henrissat B."/>
            <person name="Hibbett D."/>
            <person name="Martinez A.T."/>
            <person name="Grigoriev I.V."/>
        </authorList>
    </citation>
    <scope>NUCLEOTIDE SEQUENCE</scope>
    <source>
        <strain evidence="4">MF-IS2</strain>
    </source>
</reference>
<dbReference type="OrthoDB" id="3687641at2759"/>
<proteinExistence type="inferred from homology"/>
<dbReference type="Proteomes" id="UP000807342">
    <property type="component" value="Unassembled WGS sequence"/>
</dbReference>
<evidence type="ECO:0000313" key="4">
    <source>
        <dbReference type="EMBL" id="KAF9453956.1"/>
    </source>
</evidence>
<evidence type="ECO:0000256" key="2">
    <source>
        <dbReference type="ARBA" id="ARBA00035112"/>
    </source>
</evidence>
<evidence type="ECO:0000256" key="1">
    <source>
        <dbReference type="ARBA" id="ARBA00004685"/>
    </source>
</evidence>
<evidence type="ECO:0000313" key="5">
    <source>
        <dbReference type="Proteomes" id="UP000807342"/>
    </source>
</evidence>
<keyword evidence="3" id="KW-1133">Transmembrane helix</keyword>
<dbReference type="InterPro" id="IPR021765">
    <property type="entry name" value="UstYa-like"/>
</dbReference>
<protein>
    <recommendedName>
        <fullName evidence="6">Tat pathway signal sequence</fullName>
    </recommendedName>
</protein>
<gene>
    <name evidence="4" type="ORF">P691DRAFT_770961</name>
</gene>
<evidence type="ECO:0000256" key="3">
    <source>
        <dbReference type="SAM" id="Phobius"/>
    </source>
</evidence>
<organism evidence="4 5">
    <name type="scientific">Macrolepiota fuliginosa MF-IS2</name>
    <dbReference type="NCBI Taxonomy" id="1400762"/>
    <lineage>
        <taxon>Eukaryota</taxon>
        <taxon>Fungi</taxon>
        <taxon>Dikarya</taxon>
        <taxon>Basidiomycota</taxon>
        <taxon>Agaricomycotina</taxon>
        <taxon>Agaricomycetes</taxon>
        <taxon>Agaricomycetidae</taxon>
        <taxon>Agaricales</taxon>
        <taxon>Agaricineae</taxon>
        <taxon>Agaricaceae</taxon>
        <taxon>Macrolepiota</taxon>
    </lineage>
</organism>
<comment type="similarity">
    <text evidence="2">Belongs to the ustYa family.</text>
</comment>
<sequence>MHEGLSTHSWTNVARVLPALGRTPVEECLLKHPTGYSELEQDEQEDTLKDTLSGFPTRSRILHQPRNIPRLAVLALSQTAVILVLLAVLGYQYCKIAKLKVGQHHTLYSPAQDIIEYEVKVFNEGFGEHTSIYQQGPSPEVDEAWEDMYQYGASWITESEARQLTNHSVHVPGDEEHYVIQMDVFHQLHCLNMLRKALYPEYYPIGNVSDHGVARKHWGHCIENLRQSLTCSVDIHPIVWQWVDRVQEIRVHGNIAHMCRNFDKVKEWAKQRTIPGVLDFTGIHKHEM</sequence>
<feature type="transmembrane region" description="Helical" evidence="3">
    <location>
        <begin position="68"/>
        <end position="91"/>
    </location>
</feature>
<dbReference type="Pfam" id="PF11807">
    <property type="entry name" value="UstYa"/>
    <property type="match status" value="1"/>
</dbReference>
<dbReference type="PANTHER" id="PTHR33365:SF4">
    <property type="entry name" value="CYCLOCHLOROTINE BIOSYNTHESIS PROTEIN O"/>
    <property type="match status" value="1"/>
</dbReference>
<keyword evidence="5" id="KW-1185">Reference proteome</keyword>
<keyword evidence="3" id="KW-0812">Transmembrane</keyword>
<dbReference type="AlphaFoldDB" id="A0A9P5XQI5"/>
<keyword evidence="3" id="KW-0472">Membrane</keyword>
<comment type="caution">
    <text evidence="4">The sequence shown here is derived from an EMBL/GenBank/DDBJ whole genome shotgun (WGS) entry which is preliminary data.</text>
</comment>
<name>A0A9P5XQI5_9AGAR</name>